<dbReference type="AlphaFoldDB" id="A0A098EJD5"/>
<protein>
    <submittedName>
        <fullName evidence="2">Uncharacterized protein</fullName>
    </submittedName>
</protein>
<evidence type="ECO:0000313" key="3">
    <source>
        <dbReference type="Proteomes" id="UP000043699"/>
    </source>
</evidence>
<sequence length="162" mass="17819">MDRKKDEAKKGLGSYKGGALLSGGLLIVLILLNDQLYSNVMNLSLPVTLIVLHILIFKYLIPQKRYVAYSAFLLILVLAIYLALPALTQQEAQHKAAGRYQLGQVEATTVPTLLANSWNPFEADSAYFFTGQSPAGEQIYLLVNPENGKVVVSEPYEGFGEK</sequence>
<name>A0A098EJD5_9BACL</name>
<keyword evidence="1" id="KW-1133">Transmembrane helix</keyword>
<dbReference type="OrthoDB" id="2427787at2"/>
<feature type="transmembrane region" description="Helical" evidence="1">
    <location>
        <begin position="12"/>
        <end position="31"/>
    </location>
</feature>
<keyword evidence="3" id="KW-1185">Reference proteome</keyword>
<proteinExistence type="predicted"/>
<accession>A0A098EJD5</accession>
<dbReference type="EMBL" id="CCXS01000001">
    <property type="protein sequence ID" value="CEG21421.1"/>
    <property type="molecule type" value="Genomic_DNA"/>
</dbReference>
<reference evidence="2 3" key="1">
    <citation type="submission" date="2014-09" db="EMBL/GenBank/DDBJ databases">
        <authorList>
            <person name="Urmite Genomes Urmite Genomes"/>
        </authorList>
    </citation>
    <scope>NUCLEOTIDE SEQUENCE [LARGE SCALE GENOMIC DNA]</scope>
    <source>
        <strain evidence="2 3">ES2</strain>
    </source>
</reference>
<dbReference type="STRING" id="1499687.BN1080_00331"/>
<evidence type="ECO:0000256" key="1">
    <source>
        <dbReference type="SAM" id="Phobius"/>
    </source>
</evidence>
<feature type="transmembrane region" description="Helical" evidence="1">
    <location>
        <begin position="66"/>
        <end position="84"/>
    </location>
</feature>
<dbReference type="RefSeq" id="WP_052649901.1">
    <property type="nucleotide sequence ID" value="NZ_CCXS01000001.1"/>
</dbReference>
<feature type="transmembrane region" description="Helical" evidence="1">
    <location>
        <begin position="43"/>
        <end position="61"/>
    </location>
</feature>
<dbReference type="Proteomes" id="UP000043699">
    <property type="component" value="Unassembled WGS sequence"/>
</dbReference>
<keyword evidence="1" id="KW-0472">Membrane</keyword>
<keyword evidence="1" id="KW-0812">Transmembrane</keyword>
<organism evidence="2 3">
    <name type="scientific">Planococcus massiliensis</name>
    <dbReference type="NCBI Taxonomy" id="1499687"/>
    <lineage>
        <taxon>Bacteria</taxon>
        <taxon>Bacillati</taxon>
        <taxon>Bacillota</taxon>
        <taxon>Bacilli</taxon>
        <taxon>Bacillales</taxon>
        <taxon>Caryophanaceae</taxon>
        <taxon>Planococcus</taxon>
    </lineage>
</organism>
<gene>
    <name evidence="2" type="ORF">BN1080_00331</name>
</gene>
<evidence type="ECO:0000313" key="2">
    <source>
        <dbReference type="EMBL" id="CEG21421.1"/>
    </source>
</evidence>